<accession>A0AA44F163</accession>
<dbReference type="Pfam" id="PF13481">
    <property type="entry name" value="AAA_25"/>
    <property type="match status" value="1"/>
</dbReference>
<dbReference type="AlphaFoldDB" id="A0AA44F163"/>
<feature type="compositionally biased region" description="Acidic residues" evidence="1">
    <location>
        <begin position="15"/>
        <end position="28"/>
    </location>
</feature>
<reference evidence="2" key="1">
    <citation type="journal article" date="2020" name="Science">
        <title>Unexpected conservation and global transmission of agrobacterial virulence plasmids.</title>
        <authorList>
            <person name="Weisberg A.J."/>
            <person name="Davis E.W. 2nd"/>
            <person name="Tabima J."/>
            <person name="Belcher M.S."/>
            <person name="Miller M."/>
            <person name="Kuo C.H."/>
            <person name="Loper J.E."/>
            <person name="Grunwald N.J."/>
            <person name="Putnam M.L."/>
            <person name="Chang J.H."/>
        </authorList>
    </citation>
    <scope>NUCLEOTIDE SEQUENCE</scope>
    <source>
        <strain evidence="2">17-1853-1a</strain>
    </source>
</reference>
<dbReference type="Gene3D" id="3.40.50.300">
    <property type="entry name" value="P-loop containing nucleotide triphosphate hydrolases"/>
    <property type="match status" value="1"/>
</dbReference>
<dbReference type="EMBL" id="JAAMAY010000005">
    <property type="protein sequence ID" value="NTC27169.1"/>
    <property type="molecule type" value="Genomic_DNA"/>
</dbReference>
<comment type="caution">
    <text evidence="2">The sequence shown here is derived from an EMBL/GenBank/DDBJ whole genome shotgun (WGS) entry which is preliminary data.</text>
</comment>
<dbReference type="Proteomes" id="UP000702952">
    <property type="component" value="Unassembled WGS sequence"/>
</dbReference>
<evidence type="ECO:0000256" key="1">
    <source>
        <dbReference type="SAM" id="MobiDB-lite"/>
    </source>
</evidence>
<dbReference type="SUPFAM" id="SSF52540">
    <property type="entry name" value="P-loop containing nucleoside triphosphate hydrolases"/>
    <property type="match status" value="1"/>
</dbReference>
<protein>
    <submittedName>
        <fullName evidence="2">AAA family ATPase</fullName>
    </submittedName>
</protein>
<feature type="compositionally biased region" description="Basic residues" evidence="1">
    <location>
        <begin position="1"/>
        <end position="11"/>
    </location>
</feature>
<evidence type="ECO:0000313" key="3">
    <source>
        <dbReference type="Proteomes" id="UP000702952"/>
    </source>
</evidence>
<organism evidence="2 3">
    <name type="scientific">Agrobacterium tumefaciens</name>
    <dbReference type="NCBI Taxonomy" id="358"/>
    <lineage>
        <taxon>Bacteria</taxon>
        <taxon>Pseudomonadati</taxon>
        <taxon>Pseudomonadota</taxon>
        <taxon>Alphaproteobacteria</taxon>
        <taxon>Hyphomicrobiales</taxon>
        <taxon>Rhizobiaceae</taxon>
        <taxon>Rhizobium/Agrobacterium group</taxon>
        <taxon>Agrobacterium</taxon>
        <taxon>Agrobacterium tumefaciens complex</taxon>
    </lineage>
</organism>
<gene>
    <name evidence="2" type="ORF">G6M46_03225</name>
</gene>
<feature type="region of interest" description="Disordered" evidence="1">
    <location>
        <begin position="1"/>
        <end position="28"/>
    </location>
</feature>
<dbReference type="InterPro" id="IPR027417">
    <property type="entry name" value="P-loop_NTPase"/>
</dbReference>
<sequence length="401" mass="43297">MLGARSARKAKAREEESEPEPSLWDDDGFFDEDEEIQFGDDLIEFLIGENGVGLLTGSSGAYKTFNAVRMCVSIAARKDFAGFKVERPGGCAYLGYEGQETVKPRLMAALKDLGLTMGRVPVVAPKGPETFNQREAYDKLEAALKRINRKMLSRFGVPLVFVCIDTAIAAGMIKDEHNPGEWQVMFSNLKAIAIELDIAIAVVAHAGKDASKGARGSSGSYAAADFELTFSAAKDNITGDVSGRLISLTKSRDGATFPIAAMSGESVYVGKTRKGKRKESMVMRYDTSRDAIDRALGEQAAQAAKAKGEGKGKSKSLNRYEQAIMDVVEHALNNRSLAVHDARTRDGDESSGFLESDVKKAAQLKFDTSEMSAARMGLGRAIKSLVRDKKITTNGGLLSKL</sequence>
<evidence type="ECO:0000313" key="2">
    <source>
        <dbReference type="EMBL" id="NTC27169.1"/>
    </source>
</evidence>
<proteinExistence type="predicted"/>
<name>A0AA44F163_AGRTU</name>